<sequence length="843" mass="93461">MNNRWLRLELDKLCGSSECRCKKKLHNLGIATSKVENDPVGGYDKHIHKGENGTFTLKSVRYNGEWIFNIDLENVSGVTEISVYYGGEKRDIPFIIEINNGGKPQHFLNTNPDHSRKYAHTTWEKDKSFFDPSQLSDKLDELSCLSTGSISLDIYRRKLRSYCISSKVGFEGTFFTDETDFYEFKQFTNGQPFRVPYLRYNGKDLPIQMPREDIKEVSTFYWKHNFGKPLIVKVNKQSGETEYHFKDGRSGWTKKRVQDLNSTVLESNCLRNKATTINLSRNNGKYCCTENCKYKRINVITQRNTYPGFIGYEHKAVNDPFTIGKIVNNYGTMQKGIKYPIENVLEVTVYYQTTCPKEPLCMYIKYKVDKDYSEDMWYGRITQNGWSPITSDLGNEDEINKVFRDKFKTVSRVLTTSCRIEDLPEDTTVLFPKDMRDKPLDSPENTLNKLVNEANENDIGFFKPKGPEDDERKPIGQGSQIPNRLYQLRKTPKPIPLTPNKIIPMVNKVVEEVKQEIEAQKIQDTREVSESVVKTAASYARYGSGLVTIAGMHTVKTVIGLAEDTLKLAANILATATVNSVVGSPGEQAGLTGSRTVPGKGDVGTEGVSKTDKEAKVYGRTLLTASEPEDAQSRILKVSDRDVQETEKDVSASSGPPVVPGLLAGGLSSTIFRGALVKEGGRRTMRTVAVPIRRSVSPRTPSAVETPGFTNANSTRGDLGEQYSDPTAPSFSSDITNNQDNSHQDGPEVGFASGLTGNESADSATSPDPLLPADTTSTNGASKETPLPNPAPNCNTSPFTEILAGSSVLAGYAFSGTIAGAAATFFGGWRLYKHTYLSTIDTD</sequence>
<dbReference type="VEuPathDB" id="PiroplasmaDB:BEWA_027260"/>
<dbReference type="RefSeq" id="XP_004829543.1">
    <property type="nucleotide sequence ID" value="XM_004829486.1"/>
</dbReference>
<feature type="transmembrane region" description="Helical" evidence="2">
    <location>
        <begin position="802"/>
        <end position="826"/>
    </location>
</feature>
<evidence type="ECO:0000313" key="3">
    <source>
        <dbReference type="EMBL" id="AFZ79877.1"/>
    </source>
</evidence>
<dbReference type="AlphaFoldDB" id="L0AWC1"/>
<keyword evidence="4" id="KW-1185">Reference proteome</keyword>
<evidence type="ECO:0000256" key="1">
    <source>
        <dbReference type="SAM" id="MobiDB-lite"/>
    </source>
</evidence>
<organism evidence="3 4">
    <name type="scientific">Theileria equi strain WA</name>
    <dbReference type="NCBI Taxonomy" id="1537102"/>
    <lineage>
        <taxon>Eukaryota</taxon>
        <taxon>Sar</taxon>
        <taxon>Alveolata</taxon>
        <taxon>Apicomplexa</taxon>
        <taxon>Aconoidasida</taxon>
        <taxon>Piroplasmida</taxon>
        <taxon>Theileriidae</taxon>
        <taxon>Theileria</taxon>
    </lineage>
</organism>
<reference evidence="3 4" key="1">
    <citation type="journal article" date="2012" name="BMC Genomics">
        <title>Comparative genomic analysis and phylogenetic position of Theileria equi.</title>
        <authorList>
            <person name="Kappmeyer L.S."/>
            <person name="Thiagarajan M."/>
            <person name="Herndon D.R."/>
            <person name="Ramsay J.D."/>
            <person name="Caler E."/>
            <person name="Djikeng A."/>
            <person name="Gillespie J.J."/>
            <person name="Lau A.O."/>
            <person name="Roalson E.H."/>
            <person name="Silva J.C."/>
            <person name="Silva M.G."/>
            <person name="Suarez C.E."/>
            <person name="Ueti M.W."/>
            <person name="Nene V.M."/>
            <person name="Mealey R.H."/>
            <person name="Knowles D.P."/>
            <person name="Brayton K.A."/>
        </authorList>
    </citation>
    <scope>NUCLEOTIDE SEQUENCE [LARGE SCALE GENOMIC DNA]</scope>
    <source>
        <strain evidence="3 4">WA</strain>
    </source>
</reference>
<feature type="region of interest" description="Disordered" evidence="1">
    <location>
        <begin position="586"/>
        <end position="610"/>
    </location>
</feature>
<keyword evidence="2" id="KW-1133">Transmembrane helix</keyword>
<feature type="region of interest" description="Disordered" evidence="1">
    <location>
        <begin position="688"/>
        <end position="794"/>
    </location>
</feature>
<name>L0AWC1_THEEQ</name>
<protein>
    <submittedName>
        <fullName evidence="3">Uncharacterized protein</fullName>
    </submittedName>
</protein>
<accession>L0AWC1</accession>
<gene>
    <name evidence="3" type="ORF">BEWA_027260</name>
</gene>
<feature type="region of interest" description="Disordered" evidence="1">
    <location>
        <begin position="458"/>
        <end position="480"/>
    </location>
</feature>
<dbReference type="KEGG" id="beq:BEWA_027260"/>
<dbReference type="Proteomes" id="UP000031512">
    <property type="component" value="Chromosome 1"/>
</dbReference>
<feature type="region of interest" description="Disordered" evidence="1">
    <location>
        <begin position="628"/>
        <end position="657"/>
    </location>
</feature>
<keyword evidence="2" id="KW-0812">Transmembrane</keyword>
<evidence type="ECO:0000313" key="4">
    <source>
        <dbReference type="Proteomes" id="UP000031512"/>
    </source>
</evidence>
<dbReference type="GeneID" id="15806122"/>
<dbReference type="eggNOG" id="ENOG502TN0G">
    <property type="taxonomic scope" value="Eukaryota"/>
</dbReference>
<feature type="compositionally biased region" description="Polar residues" evidence="1">
    <location>
        <begin position="724"/>
        <end position="741"/>
    </location>
</feature>
<proteinExistence type="predicted"/>
<feature type="compositionally biased region" description="Basic and acidic residues" evidence="1">
    <location>
        <begin position="465"/>
        <end position="474"/>
    </location>
</feature>
<feature type="compositionally biased region" description="Basic and acidic residues" evidence="1">
    <location>
        <begin position="637"/>
        <end position="650"/>
    </location>
</feature>
<evidence type="ECO:0000256" key="2">
    <source>
        <dbReference type="SAM" id="Phobius"/>
    </source>
</evidence>
<dbReference type="EMBL" id="CP001669">
    <property type="protein sequence ID" value="AFZ79877.1"/>
    <property type="molecule type" value="Genomic_DNA"/>
</dbReference>
<feature type="compositionally biased region" description="Polar residues" evidence="1">
    <location>
        <begin position="755"/>
        <end position="766"/>
    </location>
</feature>
<keyword evidence="2" id="KW-0472">Membrane</keyword>